<keyword evidence="2" id="KW-1185">Reference proteome</keyword>
<accession>W2SZP9</accession>
<sequence length="136" mass="15244">PASERTKPAKSLNSTNTSTSAFHYLEFRSLVAFTIDFKLGQEKDGIQAKRNDESEARFITDLKSGALGVRQLSPGMFTWADATLASRRTHRRACSFFARCSHFSLICCNRNRGFAEIFLNIFDGDYICEACSLRSA</sequence>
<dbReference type="EMBL" id="KI660378">
    <property type="protein sequence ID" value="ETN74202.1"/>
    <property type="molecule type" value="Genomic_DNA"/>
</dbReference>
<feature type="non-terminal residue" evidence="1">
    <location>
        <position position="1"/>
    </location>
</feature>
<gene>
    <name evidence="1" type="ORF">NECAME_13130</name>
</gene>
<proteinExistence type="predicted"/>
<feature type="non-terminal residue" evidence="1">
    <location>
        <position position="136"/>
    </location>
</feature>
<evidence type="ECO:0000313" key="2">
    <source>
        <dbReference type="Proteomes" id="UP000053676"/>
    </source>
</evidence>
<dbReference type="Proteomes" id="UP000053676">
    <property type="component" value="Unassembled WGS sequence"/>
</dbReference>
<name>W2SZP9_NECAM</name>
<protein>
    <submittedName>
        <fullName evidence="1">Uncharacterized protein</fullName>
    </submittedName>
</protein>
<reference evidence="2" key="1">
    <citation type="journal article" date="2014" name="Nat. Genet.">
        <title>Genome of the human hookworm Necator americanus.</title>
        <authorList>
            <person name="Tang Y.T."/>
            <person name="Gao X."/>
            <person name="Rosa B.A."/>
            <person name="Abubucker S."/>
            <person name="Hallsworth-Pepin K."/>
            <person name="Martin J."/>
            <person name="Tyagi R."/>
            <person name="Heizer E."/>
            <person name="Zhang X."/>
            <person name="Bhonagiri-Palsikar V."/>
            <person name="Minx P."/>
            <person name="Warren W.C."/>
            <person name="Wang Q."/>
            <person name="Zhan B."/>
            <person name="Hotez P.J."/>
            <person name="Sternberg P.W."/>
            <person name="Dougall A."/>
            <person name="Gaze S.T."/>
            <person name="Mulvenna J."/>
            <person name="Sotillo J."/>
            <person name="Ranganathan S."/>
            <person name="Rabelo E.M."/>
            <person name="Wilson R.K."/>
            <person name="Felgner P.L."/>
            <person name="Bethony J."/>
            <person name="Hawdon J.M."/>
            <person name="Gasser R.B."/>
            <person name="Loukas A."/>
            <person name="Mitreva M."/>
        </authorList>
    </citation>
    <scope>NUCLEOTIDE SEQUENCE [LARGE SCALE GENOMIC DNA]</scope>
</reference>
<dbReference type="KEGG" id="nai:NECAME_13130"/>
<organism evidence="1 2">
    <name type="scientific">Necator americanus</name>
    <name type="common">Human hookworm</name>
    <dbReference type="NCBI Taxonomy" id="51031"/>
    <lineage>
        <taxon>Eukaryota</taxon>
        <taxon>Metazoa</taxon>
        <taxon>Ecdysozoa</taxon>
        <taxon>Nematoda</taxon>
        <taxon>Chromadorea</taxon>
        <taxon>Rhabditida</taxon>
        <taxon>Rhabditina</taxon>
        <taxon>Rhabditomorpha</taxon>
        <taxon>Strongyloidea</taxon>
        <taxon>Ancylostomatidae</taxon>
        <taxon>Bunostominae</taxon>
        <taxon>Necator</taxon>
    </lineage>
</organism>
<dbReference type="AlphaFoldDB" id="W2SZP9"/>
<evidence type="ECO:0000313" key="1">
    <source>
        <dbReference type="EMBL" id="ETN74202.1"/>
    </source>
</evidence>